<keyword evidence="2" id="KW-1185">Reference proteome</keyword>
<evidence type="ECO:0000313" key="1">
    <source>
        <dbReference type="EMBL" id="GGR84621.1"/>
    </source>
</evidence>
<organism evidence="1 2">
    <name type="scientific">Deinococcus sedimenti</name>
    <dbReference type="NCBI Taxonomy" id="1867090"/>
    <lineage>
        <taxon>Bacteria</taxon>
        <taxon>Thermotogati</taxon>
        <taxon>Deinococcota</taxon>
        <taxon>Deinococci</taxon>
        <taxon>Deinococcales</taxon>
        <taxon>Deinococcaceae</taxon>
        <taxon>Deinococcus</taxon>
    </lineage>
</organism>
<evidence type="ECO:0000313" key="2">
    <source>
        <dbReference type="Proteomes" id="UP000644548"/>
    </source>
</evidence>
<dbReference type="EMBL" id="BMQN01000001">
    <property type="protein sequence ID" value="GGR84621.1"/>
    <property type="molecule type" value="Genomic_DNA"/>
</dbReference>
<gene>
    <name evidence="1" type="ORF">GCM10008960_09550</name>
</gene>
<accession>A0ABQ2S396</accession>
<dbReference type="Proteomes" id="UP000644548">
    <property type="component" value="Unassembled WGS sequence"/>
</dbReference>
<sequence length="65" mass="7461">MNPGIAFDISHAEPTYTFDFYPHWALVSPTGAGPGSVPGLGAEPTYTFELRPHWVYEWHRRRLME</sequence>
<proteinExistence type="predicted"/>
<name>A0ABQ2S396_9DEIO</name>
<reference evidence="2" key="1">
    <citation type="journal article" date="2019" name="Int. J. Syst. Evol. Microbiol.">
        <title>The Global Catalogue of Microorganisms (GCM) 10K type strain sequencing project: providing services to taxonomists for standard genome sequencing and annotation.</title>
        <authorList>
            <consortium name="The Broad Institute Genomics Platform"/>
            <consortium name="The Broad Institute Genome Sequencing Center for Infectious Disease"/>
            <person name="Wu L."/>
            <person name="Ma J."/>
        </authorList>
    </citation>
    <scope>NUCLEOTIDE SEQUENCE [LARGE SCALE GENOMIC DNA]</scope>
    <source>
        <strain evidence="2">JCM 31405</strain>
    </source>
</reference>
<comment type="caution">
    <text evidence="1">The sequence shown here is derived from an EMBL/GenBank/DDBJ whole genome shotgun (WGS) entry which is preliminary data.</text>
</comment>
<protein>
    <submittedName>
        <fullName evidence="1">Uncharacterized protein</fullName>
    </submittedName>
</protein>